<dbReference type="EMBL" id="AZGB01000016">
    <property type="protein sequence ID" value="KRM06177.1"/>
    <property type="molecule type" value="Genomic_DNA"/>
</dbReference>
<dbReference type="RefSeq" id="WP_057871790.1">
    <property type="nucleotide sequence ID" value="NZ_AZGB01000016.1"/>
</dbReference>
<evidence type="ECO:0000256" key="1">
    <source>
        <dbReference type="ARBA" id="ARBA00022596"/>
    </source>
</evidence>
<organism evidence="3 4">
    <name type="scientific">Liquorilactobacillus ghanensis DSM 18630</name>
    <dbReference type="NCBI Taxonomy" id="1423750"/>
    <lineage>
        <taxon>Bacteria</taxon>
        <taxon>Bacillati</taxon>
        <taxon>Bacillota</taxon>
        <taxon>Bacilli</taxon>
        <taxon>Lactobacillales</taxon>
        <taxon>Lactobacillaceae</taxon>
        <taxon>Liquorilactobacillus</taxon>
    </lineage>
</organism>
<dbReference type="PANTHER" id="PTHR36566">
    <property type="entry name" value="NICKEL INSERTION PROTEIN-RELATED"/>
    <property type="match status" value="1"/>
</dbReference>
<evidence type="ECO:0000256" key="2">
    <source>
        <dbReference type="HAMAP-Rule" id="MF_01074"/>
    </source>
</evidence>
<evidence type="ECO:0000313" key="3">
    <source>
        <dbReference type="EMBL" id="KRM06177.1"/>
    </source>
</evidence>
<keyword evidence="4" id="KW-1185">Reference proteome</keyword>
<protein>
    <recommendedName>
        <fullName evidence="2">Pyridinium-3,5-bisthiocarboxylic acid mononucleotide nickel insertion protein</fullName>
        <shortName evidence="2">P2TMN nickel insertion protein</shortName>
        <ecNumber evidence="2">4.99.1.12</ecNumber>
    </recommendedName>
    <alternativeName>
        <fullName evidence="2">Nickel-pincer cofactor biosynthesis protein LarC</fullName>
    </alternativeName>
</protein>
<comment type="caution">
    <text evidence="3">The sequence shown here is derived from an EMBL/GenBank/DDBJ whole genome shotgun (WGS) entry which is preliminary data.</text>
</comment>
<dbReference type="InterPro" id="IPR002822">
    <property type="entry name" value="Ni_insertion"/>
</dbReference>
<keyword evidence="1 2" id="KW-0533">Nickel</keyword>
<dbReference type="GO" id="GO:0016151">
    <property type="term" value="F:nickel cation binding"/>
    <property type="evidence" value="ECO:0007669"/>
    <property type="project" value="UniProtKB-UniRule"/>
</dbReference>
<dbReference type="HAMAP" id="MF_01074">
    <property type="entry name" value="LarC"/>
    <property type="match status" value="1"/>
</dbReference>
<dbReference type="OrthoDB" id="9765625at2"/>
<dbReference type="Proteomes" id="UP000051451">
    <property type="component" value="Unassembled WGS sequence"/>
</dbReference>
<comment type="catalytic activity">
    <reaction evidence="2">
        <text>Ni(II)-pyridinium-3,5-bisthiocarboxylate mononucleotide = pyridinium-3,5-bisthiocarboxylate mononucleotide + Ni(2+)</text>
        <dbReference type="Rhea" id="RHEA:54784"/>
        <dbReference type="ChEBI" id="CHEBI:49786"/>
        <dbReference type="ChEBI" id="CHEBI:137372"/>
        <dbReference type="ChEBI" id="CHEBI:137373"/>
        <dbReference type="EC" id="4.99.1.12"/>
    </reaction>
</comment>
<gene>
    <name evidence="2" type="primary">larC</name>
    <name evidence="3" type="ORF">FC89_GL001047</name>
</gene>
<comment type="similarity">
    <text evidence="2">Belongs to the LarC family.</text>
</comment>
<dbReference type="STRING" id="1423750.FC89_GL001047"/>
<sequence>MKTLYLDPFSGVSGNMLLGSLFDLGLNFKQFKHELEKLNLKGYHLSLEKTTQSAIVGSLFEVTLVGKYAGHHVDEGEVQYTGKIAHHHGRNLAEITKIIQTSKLKQSIKESSLKVFKEIAKAEAVVHGKTLEEIHFHEVGAIDSIIDIVGFFIGIDLLGITQITSGILVDGTGTIEAAHGTMPVPVPAVMQMRIDSEVPFRQRSDVATELVTPTGFAIVKTAVNQYGTLPAELLTEKIGYGFGTRVTGHLNALRVLLLESKLTQKETSAENDQVIEMHANIDDQTGEQLGFVLERLVDAGVYDAFFTPIFTKKNRPAYQLTVLSSPELTDKVSNLLLKDTSTFGIRWTSMQRKVMQRNFTEVTTKLGKIQLKIGHLNEIKKITVEYDQAAQIAIKTGMSVSEVMQLALQAYYKKINEVE</sequence>
<dbReference type="NCBIfam" id="TIGR00299">
    <property type="entry name" value="nickel pincer cofactor biosynthesis protein LarC"/>
    <property type="match status" value="1"/>
</dbReference>
<keyword evidence="2" id="KW-0456">Lyase</keyword>
<dbReference type="AlphaFoldDB" id="A0A0R1VKM2"/>
<evidence type="ECO:0000313" key="4">
    <source>
        <dbReference type="Proteomes" id="UP000051451"/>
    </source>
</evidence>
<name>A0A0R1VKM2_9LACO</name>
<dbReference type="PATRIC" id="fig|1423750.3.peg.1071"/>
<comment type="function">
    <text evidence="2">Involved in the biosynthesis of a nickel-pincer cofactor ((SCS)Ni(II) pincer complex). Binds Ni(2+), and functions in nickel delivery to pyridinium-3,5-bisthiocarboxylic acid mononucleotide (P2TMN), to form the mature cofactor. Is thus probably required for the activation of nickel-pincer cofactor-dependent enzymes.</text>
</comment>
<dbReference type="GO" id="GO:0051604">
    <property type="term" value="P:protein maturation"/>
    <property type="evidence" value="ECO:0007669"/>
    <property type="project" value="UniProtKB-UniRule"/>
</dbReference>
<dbReference type="Gene3D" id="3.30.70.1380">
    <property type="entry name" value="Transcriptional regulatory protein pf0864 domain like"/>
    <property type="match status" value="1"/>
</dbReference>
<accession>A0A0R1VKM2</accession>
<proteinExistence type="inferred from homology"/>
<dbReference type="Pfam" id="PF01969">
    <property type="entry name" value="Ni_insertion"/>
    <property type="match status" value="1"/>
</dbReference>
<dbReference type="GO" id="GO:0016829">
    <property type="term" value="F:lyase activity"/>
    <property type="evidence" value="ECO:0007669"/>
    <property type="project" value="UniProtKB-UniRule"/>
</dbReference>
<reference evidence="3 4" key="1">
    <citation type="journal article" date="2015" name="Genome Announc.">
        <title>Expanding the biotechnology potential of lactobacilli through comparative genomics of 213 strains and associated genera.</title>
        <authorList>
            <person name="Sun Z."/>
            <person name="Harris H.M."/>
            <person name="McCann A."/>
            <person name="Guo C."/>
            <person name="Argimon S."/>
            <person name="Zhang W."/>
            <person name="Yang X."/>
            <person name="Jeffery I.B."/>
            <person name="Cooney J.C."/>
            <person name="Kagawa T.F."/>
            <person name="Liu W."/>
            <person name="Song Y."/>
            <person name="Salvetti E."/>
            <person name="Wrobel A."/>
            <person name="Rasinkangas P."/>
            <person name="Parkhill J."/>
            <person name="Rea M.C."/>
            <person name="O'Sullivan O."/>
            <person name="Ritari J."/>
            <person name="Douillard F.P."/>
            <person name="Paul Ross R."/>
            <person name="Yang R."/>
            <person name="Briner A.E."/>
            <person name="Felis G.E."/>
            <person name="de Vos W.M."/>
            <person name="Barrangou R."/>
            <person name="Klaenhammer T.R."/>
            <person name="Caufield P.W."/>
            <person name="Cui Y."/>
            <person name="Zhang H."/>
            <person name="O'Toole P.W."/>
        </authorList>
    </citation>
    <scope>NUCLEOTIDE SEQUENCE [LARGE SCALE GENOMIC DNA]</scope>
    <source>
        <strain evidence="3 4">DSM 18630</strain>
    </source>
</reference>
<dbReference type="GeneID" id="98319071"/>
<dbReference type="EC" id="4.99.1.12" evidence="2"/>
<dbReference type="PANTHER" id="PTHR36566:SF1">
    <property type="entry name" value="PYRIDINIUM-3,5-BISTHIOCARBOXYLIC ACID MONONUCLEOTIDE NICKEL INSERTION PROTEIN"/>
    <property type="match status" value="1"/>
</dbReference>